<dbReference type="Pfam" id="PF00126">
    <property type="entry name" value="HTH_1"/>
    <property type="match status" value="1"/>
</dbReference>
<dbReference type="AlphaFoldDB" id="A0A1B4PZ85"/>
<protein>
    <recommendedName>
        <fullName evidence="5">HTH lysR-type domain-containing protein</fullName>
    </recommendedName>
</protein>
<evidence type="ECO:0000256" key="2">
    <source>
        <dbReference type="ARBA" id="ARBA00023015"/>
    </source>
</evidence>
<dbReference type="GO" id="GO:0003677">
    <property type="term" value="F:DNA binding"/>
    <property type="evidence" value="ECO:0007669"/>
    <property type="project" value="UniProtKB-KW"/>
</dbReference>
<evidence type="ECO:0000256" key="1">
    <source>
        <dbReference type="ARBA" id="ARBA00009437"/>
    </source>
</evidence>
<dbReference type="Gene3D" id="1.10.10.10">
    <property type="entry name" value="Winged helix-like DNA-binding domain superfamily/Winged helix DNA-binding domain"/>
    <property type="match status" value="1"/>
</dbReference>
<dbReference type="EMBL" id="CP013444">
    <property type="protein sequence ID" value="AOK19241.1"/>
    <property type="molecule type" value="Genomic_DNA"/>
</dbReference>
<dbReference type="InterPro" id="IPR005119">
    <property type="entry name" value="LysR_subst-bd"/>
</dbReference>
<dbReference type="PANTHER" id="PTHR30118:SF6">
    <property type="entry name" value="HTH-TYPE TRANSCRIPTIONAL REGULATOR LEUO"/>
    <property type="match status" value="1"/>
</dbReference>
<evidence type="ECO:0000259" key="5">
    <source>
        <dbReference type="PROSITE" id="PS50931"/>
    </source>
</evidence>
<dbReference type="Gene3D" id="3.40.190.10">
    <property type="entry name" value="Periplasmic binding protein-like II"/>
    <property type="match status" value="2"/>
</dbReference>
<gene>
    <name evidence="6" type="ORF">WT26_25185</name>
</gene>
<evidence type="ECO:0000256" key="4">
    <source>
        <dbReference type="ARBA" id="ARBA00023163"/>
    </source>
</evidence>
<dbReference type="SUPFAM" id="SSF46785">
    <property type="entry name" value="Winged helix' DNA-binding domain"/>
    <property type="match status" value="1"/>
</dbReference>
<dbReference type="InterPro" id="IPR000847">
    <property type="entry name" value="LysR_HTH_N"/>
</dbReference>
<dbReference type="Pfam" id="PF03466">
    <property type="entry name" value="LysR_substrate"/>
    <property type="match status" value="1"/>
</dbReference>
<name>A0A1B4PZ85_BURCE</name>
<dbReference type="PROSITE" id="PS50931">
    <property type="entry name" value="HTH_LYSR"/>
    <property type="match status" value="1"/>
</dbReference>
<proteinExistence type="inferred from homology"/>
<keyword evidence="3" id="KW-0238">DNA-binding</keyword>
<sequence length="311" mass="34539">MNYRDLDLNLLITLHALLETRSVSRAAEMLHIGQPACSGALSRLRDYFSDDLLVPVNRRMVPTPLALQLQHPASEAIKRAEAIAATRAGFVPNFAMRRFSIICSDMVTKLVLTHVIRALELSAPNVSLMIHSASPLRSSRMLVEEALDRRGADFVVVPARYVPPGYASLPLLGTDYSCIVWTKNSLVHETITRDLFYSLKHVAPTFGDGRVMSVESEDGLRRRMFSAKSEYALSLPSMVVGTNLIATIPTLLARAYESQYDLRVFPVPIPVPMLEERLVWPKHLDGDPASLWLRKLIHSCAANSTLHVADG</sequence>
<dbReference type="SUPFAM" id="SSF53850">
    <property type="entry name" value="Periplasmic binding protein-like II"/>
    <property type="match status" value="1"/>
</dbReference>
<dbReference type="RefSeq" id="WP_060292491.1">
    <property type="nucleotide sequence ID" value="NZ_CP013444.1"/>
</dbReference>
<dbReference type="PANTHER" id="PTHR30118">
    <property type="entry name" value="HTH-TYPE TRANSCRIPTIONAL REGULATOR LEUO-RELATED"/>
    <property type="match status" value="1"/>
</dbReference>
<evidence type="ECO:0000256" key="3">
    <source>
        <dbReference type="ARBA" id="ARBA00023125"/>
    </source>
</evidence>
<comment type="similarity">
    <text evidence="1">Belongs to the LysR transcriptional regulatory family.</text>
</comment>
<keyword evidence="2" id="KW-0805">Transcription regulation</keyword>
<keyword evidence="4" id="KW-0804">Transcription</keyword>
<evidence type="ECO:0000313" key="6">
    <source>
        <dbReference type="EMBL" id="AOK19241.1"/>
    </source>
</evidence>
<dbReference type="InterPro" id="IPR036390">
    <property type="entry name" value="WH_DNA-bd_sf"/>
</dbReference>
<dbReference type="InterPro" id="IPR036388">
    <property type="entry name" value="WH-like_DNA-bd_sf"/>
</dbReference>
<dbReference type="Proteomes" id="UP000094776">
    <property type="component" value="Chromosome 2"/>
</dbReference>
<evidence type="ECO:0000313" key="7">
    <source>
        <dbReference type="Proteomes" id="UP000094776"/>
    </source>
</evidence>
<organism evidence="6 7">
    <name type="scientific">Burkholderia cepacia</name>
    <name type="common">Pseudomonas cepacia</name>
    <dbReference type="NCBI Taxonomy" id="292"/>
    <lineage>
        <taxon>Bacteria</taxon>
        <taxon>Pseudomonadati</taxon>
        <taxon>Pseudomonadota</taxon>
        <taxon>Betaproteobacteria</taxon>
        <taxon>Burkholderiales</taxon>
        <taxon>Burkholderiaceae</taxon>
        <taxon>Burkholderia</taxon>
        <taxon>Burkholderia cepacia complex</taxon>
    </lineage>
</organism>
<reference evidence="6 7" key="1">
    <citation type="submission" date="2015-12" db="EMBL/GenBank/DDBJ databases">
        <title>Diversity of Burkholderia near neighbor genomes.</title>
        <authorList>
            <person name="Sahl J."/>
            <person name="Wagner D."/>
            <person name="Keim P."/>
        </authorList>
    </citation>
    <scope>NUCLEOTIDE SEQUENCE [LARGE SCALE GENOMIC DNA]</scope>
    <source>
        <strain evidence="6 7">MSMB1184WGS</strain>
    </source>
</reference>
<accession>A0A1B4PZ85</accession>
<dbReference type="InterPro" id="IPR050389">
    <property type="entry name" value="LysR-type_TF"/>
</dbReference>
<dbReference type="GO" id="GO:0003700">
    <property type="term" value="F:DNA-binding transcription factor activity"/>
    <property type="evidence" value="ECO:0007669"/>
    <property type="project" value="InterPro"/>
</dbReference>
<feature type="domain" description="HTH lysR-type" evidence="5">
    <location>
        <begin position="6"/>
        <end position="63"/>
    </location>
</feature>